<keyword evidence="4" id="KW-0539">Nucleus</keyword>
<comment type="subcellular location">
    <subcellularLocation>
        <location evidence="1">Nucleus</location>
    </subcellularLocation>
</comment>
<accession>T1KRV2</accession>
<keyword evidence="7" id="KW-1185">Reference proteome</keyword>
<dbReference type="OrthoDB" id="6257037at2759"/>
<reference evidence="7" key="1">
    <citation type="submission" date="2011-08" db="EMBL/GenBank/DDBJ databases">
        <authorList>
            <person name="Rombauts S."/>
        </authorList>
    </citation>
    <scope>NUCLEOTIDE SEQUENCE</scope>
    <source>
        <strain evidence="7">London</strain>
    </source>
</reference>
<feature type="compositionally biased region" description="Polar residues" evidence="5">
    <location>
        <begin position="1"/>
        <end position="12"/>
    </location>
</feature>
<organism evidence="6 7">
    <name type="scientific">Tetranychus urticae</name>
    <name type="common">Two-spotted spider mite</name>
    <dbReference type="NCBI Taxonomy" id="32264"/>
    <lineage>
        <taxon>Eukaryota</taxon>
        <taxon>Metazoa</taxon>
        <taxon>Ecdysozoa</taxon>
        <taxon>Arthropoda</taxon>
        <taxon>Chelicerata</taxon>
        <taxon>Arachnida</taxon>
        <taxon>Acari</taxon>
        <taxon>Acariformes</taxon>
        <taxon>Trombidiformes</taxon>
        <taxon>Prostigmata</taxon>
        <taxon>Eleutherengona</taxon>
        <taxon>Raphignathae</taxon>
        <taxon>Tetranychoidea</taxon>
        <taxon>Tetranychidae</taxon>
        <taxon>Tetranychus</taxon>
    </lineage>
</organism>
<keyword evidence="2" id="KW-0805">Transcription regulation</keyword>
<dbReference type="AlphaFoldDB" id="T1KRV2"/>
<evidence type="ECO:0000256" key="1">
    <source>
        <dbReference type="ARBA" id="ARBA00004123"/>
    </source>
</evidence>
<evidence type="ECO:0000256" key="3">
    <source>
        <dbReference type="ARBA" id="ARBA00023163"/>
    </source>
</evidence>
<dbReference type="GO" id="GO:0006355">
    <property type="term" value="P:regulation of DNA-templated transcription"/>
    <property type="evidence" value="ECO:0007669"/>
    <property type="project" value="InterPro"/>
</dbReference>
<protein>
    <recommendedName>
        <fullName evidence="8">GON-4-like protein</fullName>
    </recommendedName>
</protein>
<dbReference type="GO" id="GO:0003712">
    <property type="term" value="F:transcription coregulator activity"/>
    <property type="evidence" value="ECO:0007669"/>
    <property type="project" value="TreeGrafter"/>
</dbReference>
<dbReference type="PANTHER" id="PTHR16088:SF3">
    <property type="entry name" value="GON-4-LIKE PROTEIN"/>
    <property type="match status" value="1"/>
</dbReference>
<gene>
    <name evidence="6" type="primary">107366791</name>
</gene>
<evidence type="ECO:0000256" key="4">
    <source>
        <dbReference type="ARBA" id="ARBA00023242"/>
    </source>
</evidence>
<dbReference type="EnsemblMetazoa" id="tetur19g00820.1">
    <property type="protein sequence ID" value="tetur19g00820.1"/>
    <property type="gene ID" value="tetur19g00820"/>
</dbReference>
<feature type="region of interest" description="Disordered" evidence="5">
    <location>
        <begin position="924"/>
        <end position="954"/>
    </location>
</feature>
<name>T1KRV2_TETUR</name>
<dbReference type="Gene3D" id="1.20.1160.11">
    <property type="entry name" value="Paired amphipathic helix"/>
    <property type="match status" value="1"/>
</dbReference>
<feature type="region of interest" description="Disordered" evidence="5">
    <location>
        <begin position="597"/>
        <end position="619"/>
    </location>
</feature>
<dbReference type="GO" id="GO:0005634">
    <property type="term" value="C:nucleus"/>
    <property type="evidence" value="ECO:0007669"/>
    <property type="project" value="UniProtKB-SubCell"/>
</dbReference>
<feature type="region of interest" description="Disordered" evidence="5">
    <location>
        <begin position="1"/>
        <end position="90"/>
    </location>
</feature>
<keyword evidence="3" id="KW-0804">Transcription</keyword>
<dbReference type="STRING" id="32264.T1KRV2"/>
<dbReference type="Proteomes" id="UP000015104">
    <property type="component" value="Unassembled WGS sequence"/>
</dbReference>
<dbReference type="OMA" id="LMEASWT"/>
<evidence type="ECO:0000313" key="7">
    <source>
        <dbReference type="Proteomes" id="UP000015104"/>
    </source>
</evidence>
<dbReference type="HOGENOM" id="CLU_580514_0_0_1"/>
<dbReference type="InterPro" id="IPR036600">
    <property type="entry name" value="PAH_sf"/>
</dbReference>
<proteinExistence type="predicted"/>
<feature type="compositionally biased region" description="Basic and acidic residues" evidence="5">
    <location>
        <begin position="79"/>
        <end position="90"/>
    </location>
</feature>
<evidence type="ECO:0000256" key="2">
    <source>
        <dbReference type="ARBA" id="ARBA00023015"/>
    </source>
</evidence>
<evidence type="ECO:0000313" key="6">
    <source>
        <dbReference type="EnsemblMetazoa" id="tetur19g00820.1"/>
    </source>
</evidence>
<reference evidence="6" key="2">
    <citation type="submission" date="2015-06" db="UniProtKB">
        <authorList>
            <consortium name="EnsemblMetazoa"/>
        </authorList>
    </citation>
    <scope>IDENTIFICATION</scope>
</reference>
<feature type="compositionally biased region" description="Basic and acidic residues" evidence="5">
    <location>
        <begin position="604"/>
        <end position="619"/>
    </location>
</feature>
<sequence>MDHSSPNKSIQPMSIFDLLELDEDENDDEYNPAEEEEVEDEEEEIIEDLFMGDPCRSDEPSDIEMSESDTIARRTRSKFQIEEEPKDTKEFPDVTEDLYEPAKVDDDEWLNFLNSLYQDNPSRIFDEDEAKDPDYSVFEDVDELAGKENHEAVIQNNLEVAPVEKIDLEAASTSDLSKWSAFFTDEDVILLHHQMAQHVQLLTQQYLLTMTSQTMGNVAENAAFLIKEINQFACGKEVSIFRTPNLPGALKILEDHPINPSNITVTANSWRQCPVPVIVRPIIANNPHVFQYHHLLPRSGFPDIKLCDNQKKANAKTKTKFSLAEDHLIALGLEQFSSVDKKLVCQYIKQLLLPVKSVDQIRMHIKNKRRHINDESIGKCDESNPITFYIKYGKLLPIPRKMPQPKLDYSNLSDLPEWLAKHLDPNFIANTKTKVLPRLKLSPLKGTYSLKYPSTLSSPNKETSIVLRRYRYLSKLPYIKPKPMPSLTSPEITVINVEKTPSLSPPISTTCEVNQSLPLQTSGEVNSEDKLEIEVSDIVEEVAQSENIEEKSSSNCQDNDIPMGEDLAVFNSDNAVQNEDDDESDLAALMVASSTITSNKGRNKSHESSSVSKKEAKKSLVTKHKESTVLLLSEDWLLNDYNREQKEQIMVQCFINKVREALKSDEDYVQFLNYLNEFGKQRSTNGSIKDLHQKTEKLLRKVNAQQVMEDFVLLLNASEAQECGKMYQYLHWRRYLSFIRKLEVYSAVEPNCIPRLHKTLVQLKLSETPVNKQRLKAAVSKAISGHPYLINEFSSLFLDEKPKDYLFANDEDFDNIAITNAQDLNAADDEGDDSFENVMVDLNGEESKYGTNACPCKICHNNVNNNNNCSSSNGSENATSAPLRHCASCSLKFIGGKIYLQGPKKIQPAEVQYLGLRESRAVVNQPESASPQTVEPSVSVDQSNSTQSSVETESCNNEKPWTLAEDKLLLEFCKAKVSIDDEANLIELFKEISCKLNRPCDNVVERFNKLMDLFKHEKINQDSEKNDSN</sequence>
<dbReference type="Gene3D" id="1.10.10.60">
    <property type="entry name" value="Homeodomain-like"/>
    <property type="match status" value="1"/>
</dbReference>
<dbReference type="InterPro" id="IPR052435">
    <property type="entry name" value="YY1-Transcr_Regul"/>
</dbReference>
<dbReference type="PANTHER" id="PTHR16088">
    <property type="entry name" value="YY1 ASSOCIATED PROTEIN-RELATED"/>
    <property type="match status" value="1"/>
</dbReference>
<dbReference type="EMBL" id="CAEY01000418">
    <property type="status" value="NOT_ANNOTATED_CDS"/>
    <property type="molecule type" value="Genomic_DNA"/>
</dbReference>
<feature type="compositionally biased region" description="Acidic residues" evidence="5">
    <location>
        <begin position="19"/>
        <end position="47"/>
    </location>
</feature>
<evidence type="ECO:0008006" key="8">
    <source>
        <dbReference type="Google" id="ProtNLM"/>
    </source>
</evidence>
<evidence type="ECO:0000256" key="5">
    <source>
        <dbReference type="SAM" id="MobiDB-lite"/>
    </source>
</evidence>
<dbReference type="KEGG" id="tut:107366791"/>
<feature type="compositionally biased region" description="Polar residues" evidence="5">
    <location>
        <begin position="925"/>
        <end position="954"/>
    </location>
</feature>